<dbReference type="InterPro" id="IPR000045">
    <property type="entry name" value="Prepilin_IV_endopep_pep"/>
</dbReference>
<dbReference type="OrthoDB" id="2087435at2"/>
<dbReference type="InterPro" id="IPR010627">
    <property type="entry name" value="Prepilin_pept_A24_N"/>
</dbReference>
<protein>
    <recommendedName>
        <fullName evidence="9">Prepilin leader peptidase/N-methyltransferase</fullName>
        <ecNumber evidence="9">2.1.1.-</ecNumber>
        <ecNumber evidence="9">3.4.23.43</ecNumber>
    </recommendedName>
</protein>
<keyword evidence="9" id="KW-0378">Hydrolase</keyword>
<evidence type="ECO:0000256" key="8">
    <source>
        <dbReference type="RuleBase" id="RU003793"/>
    </source>
</evidence>
<comment type="subcellular location">
    <subcellularLocation>
        <location evidence="1">Cell inner membrane</location>
        <topology evidence="1">Multi-pass membrane protein</topology>
    </subcellularLocation>
    <subcellularLocation>
        <location evidence="9">Cell membrane</location>
        <topology evidence="9">Multi-pass membrane protein</topology>
    </subcellularLocation>
</comment>
<keyword evidence="9" id="KW-0645">Protease</keyword>
<evidence type="ECO:0000313" key="13">
    <source>
        <dbReference type="EMBL" id="PXA68943.1"/>
    </source>
</evidence>
<feature type="transmembrane region" description="Helical" evidence="10">
    <location>
        <begin position="174"/>
        <end position="197"/>
    </location>
</feature>
<keyword evidence="5 9" id="KW-0812">Transmembrane</keyword>
<evidence type="ECO:0000256" key="2">
    <source>
        <dbReference type="ARBA" id="ARBA00005801"/>
    </source>
</evidence>
<dbReference type="GO" id="GO:0032259">
    <property type="term" value="P:methylation"/>
    <property type="evidence" value="ECO:0007669"/>
    <property type="project" value="UniProtKB-KW"/>
</dbReference>
<keyword evidence="9" id="KW-0511">Multifunctional enzyme</keyword>
<dbReference type="GO" id="GO:0005886">
    <property type="term" value="C:plasma membrane"/>
    <property type="evidence" value="ECO:0007669"/>
    <property type="project" value="UniProtKB-SubCell"/>
</dbReference>
<keyword evidence="14" id="KW-1185">Reference proteome</keyword>
<gene>
    <name evidence="13" type="ORF">CTB96_19165</name>
</gene>
<comment type="caution">
    <text evidence="13">The sequence shown here is derived from an EMBL/GenBank/DDBJ whole genome shotgun (WGS) entry which is preliminary data.</text>
</comment>
<evidence type="ECO:0000256" key="1">
    <source>
        <dbReference type="ARBA" id="ARBA00004429"/>
    </source>
</evidence>
<evidence type="ECO:0000313" key="14">
    <source>
        <dbReference type="Proteomes" id="UP000246722"/>
    </source>
</evidence>
<sequence>MASWPAGLALLTLATSGVFGLAIGSFLNVVVYRVPIHLSVVSPPSACPRCGTHIAPRDNIPVLSWLLLAGKCRTCRTSISARYPLVEAGTALSFVAVTWRMLSGTSGAGIASDVLVLTGFLYLVAMSIALALIDIDVHRLPNSLVLPSYVVGAGLLGSAAALSGDWVAMLRAGVGMAALWLAYFILSLVYPGGMGFGDVKLAGVLGLFLGHLGWGELAVGAFAAFLLGGIYAVGLLAAGRATRTSGIPFGPWMLVGAWVGIFFGAWLWNGYLAVLGAI</sequence>
<dbReference type="GO" id="GO:0004190">
    <property type="term" value="F:aspartic-type endopeptidase activity"/>
    <property type="evidence" value="ECO:0007669"/>
    <property type="project" value="UniProtKB-EC"/>
</dbReference>
<evidence type="ECO:0000259" key="11">
    <source>
        <dbReference type="Pfam" id="PF01478"/>
    </source>
</evidence>
<feature type="domain" description="Prepilin peptidase A24 N-terminal" evidence="12">
    <location>
        <begin position="18"/>
        <end position="100"/>
    </location>
</feature>
<proteinExistence type="inferred from homology"/>
<comment type="catalytic activity">
    <reaction evidence="9">
        <text>Typically cleaves a -Gly-|-Phe- bond to release an N-terminal, basic peptide of 5-8 residues from type IV prepilin, and then N-methylates the new N-terminal amino group, the methyl donor being S-adenosyl-L-methionine.</text>
        <dbReference type="EC" id="3.4.23.43"/>
    </reaction>
</comment>
<dbReference type="Proteomes" id="UP000246722">
    <property type="component" value="Unassembled WGS sequence"/>
</dbReference>
<dbReference type="EMBL" id="QHLY01000012">
    <property type="protein sequence ID" value="PXA68943.1"/>
    <property type="molecule type" value="Genomic_DNA"/>
</dbReference>
<dbReference type="InterPro" id="IPR050882">
    <property type="entry name" value="Prepilin_peptidase/N-MTase"/>
</dbReference>
<feature type="transmembrane region" description="Helical" evidence="10">
    <location>
        <begin position="249"/>
        <end position="268"/>
    </location>
</feature>
<evidence type="ECO:0000256" key="10">
    <source>
        <dbReference type="SAM" id="Phobius"/>
    </source>
</evidence>
<keyword evidence="9" id="KW-0489">Methyltransferase</keyword>
<keyword evidence="3" id="KW-1003">Cell membrane</keyword>
<dbReference type="AlphaFoldDB" id="A0A317ZUZ1"/>
<reference evidence="13 14" key="1">
    <citation type="submission" date="2018-05" db="EMBL/GenBank/DDBJ databases">
        <title>Genetic diversity of glacier-inhabiting Cryobacterium bacteria in China and description of Cryobacterium mengkeensis sp. nov. and Arthrobacter glacialis sp. nov.</title>
        <authorList>
            <person name="Liu Q."/>
            <person name="Xin Y.-H."/>
        </authorList>
    </citation>
    <scope>NUCLEOTIDE SEQUENCE [LARGE SCALE GENOMIC DNA]</scope>
    <source>
        <strain evidence="13 14">SK-1</strain>
    </source>
</reference>
<accession>A0A317ZUZ1</accession>
<evidence type="ECO:0000256" key="7">
    <source>
        <dbReference type="ARBA" id="ARBA00023136"/>
    </source>
</evidence>
<dbReference type="PANTHER" id="PTHR30487:SF0">
    <property type="entry name" value="PREPILIN LEADER PEPTIDASE_N-METHYLTRANSFERASE-RELATED"/>
    <property type="match status" value="1"/>
</dbReference>
<dbReference type="Pfam" id="PF01478">
    <property type="entry name" value="Peptidase_A24"/>
    <property type="match status" value="1"/>
</dbReference>
<evidence type="ECO:0000256" key="4">
    <source>
        <dbReference type="ARBA" id="ARBA00022519"/>
    </source>
</evidence>
<evidence type="ECO:0000256" key="3">
    <source>
        <dbReference type="ARBA" id="ARBA00022475"/>
    </source>
</evidence>
<evidence type="ECO:0000256" key="9">
    <source>
        <dbReference type="RuleBase" id="RU003794"/>
    </source>
</evidence>
<dbReference type="GO" id="GO:0008168">
    <property type="term" value="F:methyltransferase activity"/>
    <property type="evidence" value="ECO:0007669"/>
    <property type="project" value="UniProtKB-KW"/>
</dbReference>
<keyword evidence="6 10" id="KW-1133">Transmembrane helix</keyword>
<feature type="transmembrane region" description="Helical" evidence="10">
    <location>
        <begin position="217"/>
        <end position="237"/>
    </location>
</feature>
<dbReference type="EC" id="3.4.23.43" evidence="9"/>
<dbReference type="PANTHER" id="PTHR30487">
    <property type="entry name" value="TYPE 4 PREPILIN-LIKE PROTEINS LEADER PEPTIDE-PROCESSING ENZYME"/>
    <property type="match status" value="1"/>
</dbReference>
<evidence type="ECO:0000256" key="6">
    <source>
        <dbReference type="ARBA" id="ARBA00022989"/>
    </source>
</evidence>
<dbReference type="PRINTS" id="PR00864">
    <property type="entry name" value="PREPILNPTASE"/>
</dbReference>
<feature type="domain" description="Prepilin type IV endopeptidase peptidase" evidence="11">
    <location>
        <begin position="122"/>
        <end position="233"/>
    </location>
</feature>
<evidence type="ECO:0000256" key="5">
    <source>
        <dbReference type="ARBA" id="ARBA00022692"/>
    </source>
</evidence>
<organism evidence="13 14">
    <name type="scientific">Cryobacterium arcticum</name>
    <dbReference type="NCBI Taxonomy" id="670052"/>
    <lineage>
        <taxon>Bacteria</taxon>
        <taxon>Bacillati</taxon>
        <taxon>Actinomycetota</taxon>
        <taxon>Actinomycetes</taxon>
        <taxon>Micrococcales</taxon>
        <taxon>Microbacteriaceae</taxon>
        <taxon>Cryobacterium</taxon>
    </lineage>
</organism>
<feature type="transmembrane region" description="Helical" evidence="10">
    <location>
        <begin position="114"/>
        <end position="133"/>
    </location>
</feature>
<evidence type="ECO:0000259" key="12">
    <source>
        <dbReference type="Pfam" id="PF06750"/>
    </source>
</evidence>
<comment type="similarity">
    <text evidence="2 8">Belongs to the peptidase A24 family.</text>
</comment>
<dbReference type="Pfam" id="PF06750">
    <property type="entry name" value="A24_N_bact"/>
    <property type="match status" value="1"/>
</dbReference>
<keyword evidence="4" id="KW-0997">Cell inner membrane</keyword>
<comment type="function">
    <text evidence="9">Plays an essential role in type IV pili and type II pseudopili formation by proteolytically removing the leader sequence from substrate proteins and subsequently monomethylating the alpha-amino group of the newly exposed N-terminal phenylalanine.</text>
</comment>
<dbReference type="GO" id="GO:0006465">
    <property type="term" value="P:signal peptide processing"/>
    <property type="evidence" value="ECO:0007669"/>
    <property type="project" value="TreeGrafter"/>
</dbReference>
<dbReference type="Gene3D" id="1.20.120.1220">
    <property type="match status" value="1"/>
</dbReference>
<keyword evidence="7 10" id="KW-0472">Membrane</keyword>
<feature type="transmembrane region" description="Helical" evidence="10">
    <location>
        <begin position="145"/>
        <end position="162"/>
    </location>
</feature>
<dbReference type="EC" id="2.1.1.-" evidence="9"/>
<name>A0A317ZUZ1_9MICO</name>
<keyword evidence="9" id="KW-0808">Transferase</keyword>
<dbReference type="InterPro" id="IPR014032">
    <property type="entry name" value="Peptidase_A24A_bac"/>
</dbReference>